<gene>
    <name evidence="2" type="ORF">SASPL_120806</name>
</gene>
<feature type="region of interest" description="Disordered" evidence="1">
    <location>
        <begin position="44"/>
        <end position="82"/>
    </location>
</feature>
<reference evidence="2" key="2">
    <citation type="submission" date="2020-08" db="EMBL/GenBank/DDBJ databases">
        <title>Plant Genome Project.</title>
        <authorList>
            <person name="Zhang R.-G."/>
        </authorList>
    </citation>
    <scope>NUCLEOTIDE SEQUENCE</scope>
    <source>
        <strain evidence="2">Huo1</strain>
        <tissue evidence="2">Leaf</tissue>
    </source>
</reference>
<proteinExistence type="predicted"/>
<reference evidence="2" key="1">
    <citation type="submission" date="2018-01" db="EMBL/GenBank/DDBJ databases">
        <authorList>
            <person name="Mao J.F."/>
        </authorList>
    </citation>
    <scope>NUCLEOTIDE SEQUENCE</scope>
    <source>
        <strain evidence="2">Huo1</strain>
        <tissue evidence="2">Leaf</tissue>
    </source>
</reference>
<evidence type="ECO:0000313" key="2">
    <source>
        <dbReference type="EMBL" id="KAG6418602.1"/>
    </source>
</evidence>
<accession>A0A8X8ZVJ1</accession>
<dbReference type="EMBL" id="PNBA02000007">
    <property type="protein sequence ID" value="KAG6418602.1"/>
    <property type="molecule type" value="Genomic_DNA"/>
</dbReference>
<evidence type="ECO:0000313" key="3">
    <source>
        <dbReference type="Proteomes" id="UP000298416"/>
    </source>
</evidence>
<dbReference type="Proteomes" id="UP000298416">
    <property type="component" value="Unassembled WGS sequence"/>
</dbReference>
<protein>
    <submittedName>
        <fullName evidence="2">Uncharacterized protein</fullName>
    </submittedName>
</protein>
<evidence type="ECO:0000256" key="1">
    <source>
        <dbReference type="SAM" id="MobiDB-lite"/>
    </source>
</evidence>
<comment type="caution">
    <text evidence="2">The sequence shown here is derived from an EMBL/GenBank/DDBJ whole genome shotgun (WGS) entry which is preliminary data.</text>
</comment>
<organism evidence="2">
    <name type="scientific">Salvia splendens</name>
    <name type="common">Scarlet sage</name>
    <dbReference type="NCBI Taxonomy" id="180675"/>
    <lineage>
        <taxon>Eukaryota</taxon>
        <taxon>Viridiplantae</taxon>
        <taxon>Streptophyta</taxon>
        <taxon>Embryophyta</taxon>
        <taxon>Tracheophyta</taxon>
        <taxon>Spermatophyta</taxon>
        <taxon>Magnoliopsida</taxon>
        <taxon>eudicotyledons</taxon>
        <taxon>Gunneridae</taxon>
        <taxon>Pentapetalae</taxon>
        <taxon>asterids</taxon>
        <taxon>lamiids</taxon>
        <taxon>Lamiales</taxon>
        <taxon>Lamiaceae</taxon>
        <taxon>Nepetoideae</taxon>
        <taxon>Mentheae</taxon>
        <taxon>Salviinae</taxon>
        <taxon>Salvia</taxon>
        <taxon>Salvia subgen. Calosphace</taxon>
        <taxon>core Calosphace</taxon>
    </lineage>
</organism>
<keyword evidence="3" id="KW-1185">Reference proteome</keyword>
<dbReference type="AlphaFoldDB" id="A0A8X8ZVJ1"/>
<name>A0A8X8ZVJ1_SALSN</name>
<feature type="compositionally biased region" description="Low complexity" evidence="1">
    <location>
        <begin position="66"/>
        <end position="79"/>
    </location>
</feature>
<sequence length="230" mass="24824">MAQIEIPKLKKLSCPPSFLGANCRSTGRRSVVCSSPRRRRRLVLAEVPPSPSVAKGRGSSKSETDAAALPSSPPVGSLSGRRRLSAVGESSSSFLQFQFPKLEIFDEEGPTASTPLPRLCCAVGEGVEASSLSLRAHSFASRSWSSTEWRRLPSSEQRRTIATDDSSGSCIELSRHYLKKTWLLTEICRAAAVVPFLLNLEQPSVMAGSAVAVEAVLHLSSLFLARGNLW</sequence>